<accession>A0A1H1SG14</accession>
<gene>
    <name evidence="1" type="ORF">SAMN05216598_1684</name>
</gene>
<dbReference type="SUPFAM" id="SSF56529">
    <property type="entry name" value="FAH"/>
    <property type="match status" value="1"/>
</dbReference>
<dbReference type="GeneID" id="300206686"/>
<dbReference type="InterPro" id="IPR036663">
    <property type="entry name" value="Fumarylacetoacetase_C_sf"/>
</dbReference>
<sequence length="297" mass="32806">MKKLTEWLSEDGMRWVEISEDAASVSRRTVSGFTRSIDVLRKQSLSGMDWSDFLHGIGILSDDGYRIKGARAVMPLQTHEPRDCWVSSFGYTHREINGVPVPQRDAPDWYFKGNGNSVVISGGEVTTPFHACGSGYEVEYLCAYLIDELGNPRYCGYTLALDFSDPDLRHRHPSLAGLSKLRQTVISPELILELPPLSTVVSSSVVRDGQLVWQKSSKLGLDQLNVSLPDLEAMLFQHDSFCEPGALHFVLLGASISTDRDGLLLQHGDVIRASSEIGDLNIEVAYADEAIRCSCNS</sequence>
<keyword evidence="2" id="KW-1185">Reference proteome</keyword>
<dbReference type="GO" id="GO:0003824">
    <property type="term" value="F:catalytic activity"/>
    <property type="evidence" value="ECO:0007669"/>
    <property type="project" value="InterPro"/>
</dbReference>
<evidence type="ECO:0000313" key="2">
    <source>
        <dbReference type="Proteomes" id="UP000199524"/>
    </source>
</evidence>
<evidence type="ECO:0008006" key="3">
    <source>
        <dbReference type="Google" id="ProtNLM"/>
    </source>
</evidence>
<dbReference type="Proteomes" id="UP000199524">
    <property type="component" value="Chromosome I"/>
</dbReference>
<protein>
    <recommendedName>
        <fullName evidence="3">2-keto-4-pentenoate hydratase</fullName>
    </recommendedName>
</protein>
<organism evidence="1 2">
    <name type="scientific">Pseudomonas asplenii</name>
    <dbReference type="NCBI Taxonomy" id="53407"/>
    <lineage>
        <taxon>Bacteria</taxon>
        <taxon>Pseudomonadati</taxon>
        <taxon>Pseudomonadota</taxon>
        <taxon>Gammaproteobacteria</taxon>
        <taxon>Pseudomonadales</taxon>
        <taxon>Pseudomonadaceae</taxon>
        <taxon>Pseudomonas</taxon>
    </lineage>
</organism>
<evidence type="ECO:0000313" key="1">
    <source>
        <dbReference type="EMBL" id="SDS46851.1"/>
    </source>
</evidence>
<name>A0A1H1SG14_9PSED</name>
<dbReference type="AlphaFoldDB" id="A0A1H1SG14"/>
<proteinExistence type="predicted"/>
<dbReference type="EMBL" id="LT629777">
    <property type="protein sequence ID" value="SDS46851.1"/>
    <property type="molecule type" value="Genomic_DNA"/>
</dbReference>
<dbReference type="RefSeq" id="WP_090203918.1">
    <property type="nucleotide sequence ID" value="NZ_LT629777.1"/>
</dbReference>
<reference evidence="2" key="1">
    <citation type="submission" date="2016-10" db="EMBL/GenBank/DDBJ databases">
        <authorList>
            <person name="Varghese N."/>
            <person name="Submissions S."/>
        </authorList>
    </citation>
    <scope>NUCLEOTIDE SEQUENCE [LARGE SCALE GENOMIC DNA]</scope>
    <source>
        <strain evidence="2">ATCC 23835</strain>
    </source>
</reference>
<dbReference type="Gene3D" id="3.90.850.10">
    <property type="entry name" value="Fumarylacetoacetase-like, C-terminal domain"/>
    <property type="match status" value="1"/>
</dbReference>